<sequence length="322" mass="36477">MDMTIKPSSKKVKSLRIGFYTSSDATKKNSDSLVPSAFEKLFNDCGSINGKYKTFNNGDRNLKVTTILKDSEACFYYGFMSITRNSAHLAYIADVDWKEEKIPLSPTQQLSERAYFLYYYNTDILILSQNHLGPKASDLSYVLFCESGATSPVSFSAIWKEESIKELFETGTILKTCELTIAAPRDFNKTNYNMQNQLSRQVVDMMSGSGSSHLDIILRGESSSVDTGFEWLSEDVKKSLKELLEKFTGDNKAPNIKKADVIRKGQNRKTSLVDQVLIHTKNVRLQSDGYPDDLDVKNILIQSRLENKKYLVQYEVKTSFSE</sequence>
<gene>
    <name evidence="1" type="ORF">NCTC12026_02653</name>
</gene>
<protein>
    <submittedName>
        <fullName evidence="1">Uncharacterized protein</fullName>
    </submittedName>
</protein>
<evidence type="ECO:0000313" key="1">
    <source>
        <dbReference type="EMBL" id="SUC36233.1"/>
    </source>
</evidence>
<proteinExistence type="predicted"/>
<name>A0A379G6N6_9GAMM</name>
<dbReference type="Proteomes" id="UP000255129">
    <property type="component" value="Unassembled WGS sequence"/>
</dbReference>
<accession>A0A379G6N6</accession>
<reference evidence="1 2" key="1">
    <citation type="submission" date="2018-06" db="EMBL/GenBank/DDBJ databases">
        <authorList>
            <consortium name="Pathogen Informatics"/>
            <person name="Doyle S."/>
        </authorList>
    </citation>
    <scope>NUCLEOTIDE SEQUENCE [LARGE SCALE GENOMIC DNA]</scope>
    <source>
        <strain evidence="1 2">NCTC12026</strain>
    </source>
</reference>
<organism evidence="1 2">
    <name type="scientific">Providencia rustigianii</name>
    <dbReference type="NCBI Taxonomy" id="158850"/>
    <lineage>
        <taxon>Bacteria</taxon>
        <taxon>Pseudomonadati</taxon>
        <taxon>Pseudomonadota</taxon>
        <taxon>Gammaproteobacteria</taxon>
        <taxon>Enterobacterales</taxon>
        <taxon>Morganellaceae</taxon>
        <taxon>Providencia</taxon>
    </lineage>
</organism>
<dbReference type="EMBL" id="UGUA01000002">
    <property type="protein sequence ID" value="SUC36233.1"/>
    <property type="molecule type" value="Genomic_DNA"/>
</dbReference>
<dbReference type="AlphaFoldDB" id="A0A379G6N6"/>
<evidence type="ECO:0000313" key="2">
    <source>
        <dbReference type="Proteomes" id="UP000255129"/>
    </source>
</evidence>